<feature type="region of interest" description="Disordered" evidence="1">
    <location>
        <begin position="1135"/>
        <end position="1166"/>
    </location>
</feature>
<reference evidence="2 3" key="1">
    <citation type="submission" date="2020-08" db="EMBL/GenBank/DDBJ databases">
        <title>The completed genome sequence of the pathogenic ascomycete fungus Penicillium digitatum.</title>
        <authorList>
            <person name="Wang M."/>
        </authorList>
    </citation>
    <scope>NUCLEOTIDE SEQUENCE [LARGE SCALE GENOMIC DNA]</scope>
    <source>
        <strain evidence="2 3">PdW03</strain>
    </source>
</reference>
<proteinExistence type="predicted"/>
<gene>
    <name evidence="2" type="ORF">Pdw03_0212</name>
</gene>
<feature type="region of interest" description="Disordered" evidence="1">
    <location>
        <begin position="427"/>
        <end position="456"/>
    </location>
</feature>
<feature type="compositionally biased region" description="Basic and acidic residues" evidence="1">
    <location>
        <begin position="1152"/>
        <end position="1166"/>
    </location>
</feature>
<sequence>MPTYVDIHGLSGAVPGAPAEHMAADSKKTPGQSHHMGLKEDDIAGRGAGDTRSTSPQKSLYTKIDLESPRDSEDDSEISSLSDCPHPLPSASRLVRFFPELSSHFAIFSPVSADSKMDHSTGPSLFERELEERVQALYRGSADVAPDAHEFANQIQITLSSSVSDETLDYASSCYSHRSSVTSVGSTFWGDDGQHPYKTADAYSIYSPVAAGVFDDDRSISSSRPSPIVAPCHLHVSTLTRPIPITKKVSTNDLKNKPLPLEPSFGPSLALSHPCYSPLSTVSPRVKPQWSTQFSKRDSLRSLQHPATVSHSNWKHSMLHQFEGERESKYPCHTCGHSQRQGRQRSELVRAGHRARHVPTLSQASEELEDALVSLADQDLSPNTDGPLQISRHNGDLIATRPAPLPPSMKPHSQAPKVKAMLKNSRVSTIKSRAPSPANETSHKLSKREAKHKRLSRYKEKEMVEETDARNPSTFKETAKKAKSKKSFLAFRKQNSVSRDAMSVSSQSEDSLYTTLEAQSSDPLDLAPMRNSLLLRLPRLQTIDPRNPLDHFAEQAALSGNLGQVAMENVKLKEKPITSNIRQSWALVSTAQASSVQLTEQIYELPATSPSPSPALPSEVERSFPVNIPLPEDMPVDLILSIMQSIDSLDDLFNFALINKKIYSAFKGRELFMLKNALFKMSPPAWEMREMSPPWEMEWQLLVDPDSQVPEYTPTLYLQRYAQDIYTLAKLKALVLARCAPFLRRDTIRGLAGVDNIRAEEVDDAFWRLWTFCRIFGCGKGRENDLTGQMDWLKGGIQAKNYFTSASTMTQPFGINNVLFEPPEGFGRGNLSGLSQKQMYDLTEIWTCMGVLLQPLHGKCIEARKIGIFNGMNVPEGDLAREETVLEEWTSYILTLGLGAVLTLSAVCPADPTAATFTKAKEIGLAKWELTETEASRSAFLKEAVSRAYDLQERTFDSPTDLSLRRTRPAENDREIRERQAGFAHELRRRRRKRGLDPDPKGRLSFSAERPMSGFSTIVYNLNASLQDHRPIPSVPALVLDRSSTSTAGTAPQTPTRLSDPVGLFASSYAPPPVMMPLPLSQRPQFLDPVDRAINMMVNELGFSTQDAKWALKITDTGEGIDAAAAVQLLQRQREKNERNPLGQADTLLSDSIKREKSRESGWRWA</sequence>
<name>A0A7T6XQ24_PENDI</name>
<evidence type="ECO:0000313" key="2">
    <source>
        <dbReference type="EMBL" id="QQK45314.1"/>
    </source>
</evidence>
<accession>A0A7T6XQ24</accession>
<dbReference type="GeneID" id="26230038"/>
<feature type="region of interest" description="Disordered" evidence="1">
    <location>
        <begin position="960"/>
        <end position="1008"/>
    </location>
</feature>
<evidence type="ECO:0000313" key="3">
    <source>
        <dbReference type="Proteomes" id="UP000595662"/>
    </source>
</evidence>
<organism evidence="2 3">
    <name type="scientific">Penicillium digitatum</name>
    <name type="common">Green mold</name>
    <dbReference type="NCBI Taxonomy" id="36651"/>
    <lineage>
        <taxon>Eukaryota</taxon>
        <taxon>Fungi</taxon>
        <taxon>Dikarya</taxon>
        <taxon>Ascomycota</taxon>
        <taxon>Pezizomycotina</taxon>
        <taxon>Eurotiomycetes</taxon>
        <taxon>Eurotiomycetidae</taxon>
        <taxon>Eurotiales</taxon>
        <taxon>Aspergillaceae</taxon>
        <taxon>Penicillium</taxon>
    </lineage>
</organism>
<feature type="compositionally biased region" description="Polar residues" evidence="1">
    <location>
        <begin position="51"/>
        <end position="60"/>
    </location>
</feature>
<dbReference type="Proteomes" id="UP000595662">
    <property type="component" value="Chromosome 4"/>
</dbReference>
<protein>
    <submittedName>
        <fullName evidence="2">F-box domain protein</fullName>
    </submittedName>
</protein>
<dbReference type="EMBL" id="CP060777">
    <property type="protein sequence ID" value="QQK45314.1"/>
    <property type="molecule type" value="Genomic_DNA"/>
</dbReference>
<feature type="compositionally biased region" description="Basic residues" evidence="1">
    <location>
        <begin position="444"/>
        <end position="456"/>
    </location>
</feature>
<dbReference type="VEuPathDB" id="FungiDB:PDIP_17150"/>
<dbReference type="OMA" id="AFWRLWT"/>
<dbReference type="KEGG" id="pdp:PDIP_17150"/>
<feature type="compositionally biased region" description="Basic and acidic residues" evidence="1">
    <location>
        <begin position="968"/>
        <end position="980"/>
    </location>
</feature>
<dbReference type="RefSeq" id="XP_014537406.1">
    <property type="nucleotide sequence ID" value="XM_014681920.1"/>
</dbReference>
<feature type="region of interest" description="Disordered" evidence="1">
    <location>
        <begin position="1"/>
        <end position="85"/>
    </location>
</feature>
<evidence type="ECO:0000256" key="1">
    <source>
        <dbReference type="SAM" id="MobiDB-lite"/>
    </source>
</evidence>
<dbReference type="AlphaFoldDB" id="A0A7T6XQ24"/>